<protein>
    <submittedName>
        <fullName evidence="1">Uncharacterized protein</fullName>
    </submittedName>
</protein>
<evidence type="ECO:0000313" key="2">
    <source>
        <dbReference type="Proteomes" id="UP000031104"/>
    </source>
</evidence>
<keyword evidence="2" id="KW-1185">Reference proteome</keyword>
<reference evidence="1 2" key="1">
    <citation type="submission" date="2014-12" db="EMBL/GenBank/DDBJ databases">
        <title>Complete genome sequence of Francisella guanzhouensis strain 08HL01032 isolated from air-conditioning system in China.</title>
        <authorList>
            <person name="Svensson D."/>
            <person name="Ohrman C."/>
            <person name="Backman S."/>
            <person name="Karlsson E."/>
            <person name="Nilsson E."/>
            <person name="Bystrom M."/>
            <person name="Larkeryd A."/>
            <person name="Stenberg P."/>
            <person name="Scholtz H.C."/>
            <person name="Forsman M."/>
            <person name="Sjodin A."/>
        </authorList>
    </citation>
    <scope>NUCLEOTIDE SEQUENCE [LARGE SCALE GENOMIC DNA]</scope>
    <source>
        <strain evidence="1 2">08HL01032</strain>
    </source>
</reference>
<dbReference type="KEGG" id="fgu:SD28_04445"/>
<dbReference type="AlphaFoldDB" id="A0A0A8E4I2"/>
<dbReference type="EMBL" id="CP010427">
    <property type="protein sequence ID" value="AJC48933.1"/>
    <property type="molecule type" value="Genomic_DNA"/>
</dbReference>
<gene>
    <name evidence="1" type="ORF">SD28_04445</name>
</gene>
<organism evidence="1 2">
    <name type="scientific">Allofrancisella guangzhouensis</name>
    <dbReference type="NCBI Taxonomy" id="594679"/>
    <lineage>
        <taxon>Bacteria</taxon>
        <taxon>Pseudomonadati</taxon>
        <taxon>Pseudomonadota</taxon>
        <taxon>Gammaproteobacteria</taxon>
        <taxon>Thiotrichales</taxon>
        <taxon>Francisellaceae</taxon>
        <taxon>Allofrancisella</taxon>
    </lineage>
</organism>
<dbReference type="Proteomes" id="UP000031104">
    <property type="component" value="Chromosome"/>
</dbReference>
<sequence length="348" mass="40939">MILEKFKQNVKQEVNNYIKPRNLFKNRHHVNEANKLLKEINACNTKGQATIVLDSFINAYDGSEAITEYTANQETFILLNKPDQFQQPILPQPQKYRKKSGSFYKLLTNLKKVLNYVEDVPSPIRRTIKRDKTHSAINTDGSTAYNSDDTFFDNRRKHLSKLKSFTETTSELPSLCNIKDIKLDLTRCYDDQIVPITYYSYTSPENRGTFDDLKDYVLLPFLKSLIAILKKIDNNETIINYIFDYQNINSPLFFFYSMGRSITLIHEIGFSHFITNYTKELVIEFYETILSVTEQIKSFDDYFNSGLKLKNRLLMVFTNYKNNNSHKSNSFSLYRSKFEEEKKEPYRK</sequence>
<proteinExistence type="predicted"/>
<accession>A0A0A8E4I2</accession>
<name>A0A0A8E4I2_9GAMM</name>
<dbReference type="HOGENOM" id="CLU_796332_0_0_6"/>
<evidence type="ECO:0000313" key="1">
    <source>
        <dbReference type="EMBL" id="AJC48933.1"/>
    </source>
</evidence>
<dbReference type="OrthoDB" id="5606325at2"/>
<dbReference type="RefSeq" id="WP_039124490.1">
    <property type="nucleotide sequence ID" value="NZ_CP010427.1"/>
</dbReference>